<keyword evidence="1" id="KW-0732">Signal</keyword>
<protein>
    <recommendedName>
        <fullName evidence="4">Outer membrane lipoprotein-sorting protein</fullName>
    </recommendedName>
</protein>
<sequence length="245" mass="27408">MYMKRIAFLIIAFFALSALPALAFLPDDEELGAILQKTYGPLSSWEAEVTFPEYPGVSVNLWFNQGKWRQQWMAGDSVEAVGNGGNVVASCLEGGFAQSPMFLWVTPHPLKSWQRWGVDLTVRTFGFYSDQPCVMIGAAPDDSLAPAVYLNNEDHAPVFVRYSSPVGLTSVAYMDYRTYAGYRVPQKVVVTVGELRLECLVKWKTVKQADGEELYDRASLGHTVCVQPPAPFDFLRDTFRFPVTQ</sequence>
<evidence type="ECO:0000256" key="1">
    <source>
        <dbReference type="SAM" id="SignalP"/>
    </source>
</evidence>
<evidence type="ECO:0000313" key="2">
    <source>
        <dbReference type="EMBL" id="BCS87670.1"/>
    </source>
</evidence>
<evidence type="ECO:0000313" key="3">
    <source>
        <dbReference type="Proteomes" id="UP001053296"/>
    </source>
</evidence>
<keyword evidence="3" id="KW-1185">Reference proteome</keyword>
<proteinExistence type="predicted"/>
<name>A0ABM7P477_9BACT</name>
<dbReference type="Proteomes" id="UP001053296">
    <property type="component" value="Chromosome"/>
</dbReference>
<feature type="chain" id="PRO_5046609206" description="Outer membrane lipoprotein-sorting protein" evidence="1">
    <location>
        <begin position="24"/>
        <end position="245"/>
    </location>
</feature>
<dbReference type="EMBL" id="AP024485">
    <property type="protein sequence ID" value="BCS87670.1"/>
    <property type="molecule type" value="Genomic_DNA"/>
</dbReference>
<feature type="signal peptide" evidence="1">
    <location>
        <begin position="1"/>
        <end position="23"/>
    </location>
</feature>
<reference evidence="2" key="1">
    <citation type="journal article" date="2022" name="Arch. Microbiol.">
        <title>Pseudodesulfovibrio sediminis sp. nov., a mesophilic and neutrophilic sulfate-reducing bacterium isolated from sediment of a brackish lake.</title>
        <authorList>
            <person name="Takahashi A."/>
            <person name="Kojima H."/>
            <person name="Watanabe M."/>
            <person name="Fukui M."/>
        </authorList>
    </citation>
    <scope>NUCLEOTIDE SEQUENCE</scope>
    <source>
        <strain evidence="2">SF6</strain>
    </source>
</reference>
<accession>A0ABM7P477</accession>
<organism evidence="2 3">
    <name type="scientific">Pseudodesulfovibrio sediminis</name>
    <dbReference type="NCBI Taxonomy" id="2810563"/>
    <lineage>
        <taxon>Bacteria</taxon>
        <taxon>Pseudomonadati</taxon>
        <taxon>Thermodesulfobacteriota</taxon>
        <taxon>Desulfovibrionia</taxon>
        <taxon>Desulfovibrionales</taxon>
        <taxon>Desulfovibrionaceae</taxon>
    </lineage>
</organism>
<evidence type="ECO:0008006" key="4">
    <source>
        <dbReference type="Google" id="ProtNLM"/>
    </source>
</evidence>
<gene>
    <name evidence="2" type="ORF">PSDVSF_09120</name>
</gene>